<keyword evidence="3" id="KW-1185">Reference proteome</keyword>
<dbReference type="EMBL" id="KI517384">
    <property type="protein sequence ID" value="ESQ55864.1"/>
    <property type="molecule type" value="Genomic_DNA"/>
</dbReference>
<gene>
    <name evidence="2" type="ORF">EUTSA_v10026780mg</name>
</gene>
<evidence type="ECO:0000259" key="1">
    <source>
        <dbReference type="Pfam" id="PF03407"/>
    </source>
</evidence>
<dbReference type="OrthoDB" id="1020657at2759"/>
<dbReference type="PANTHER" id="PTHR46038:SF13">
    <property type="entry name" value="GLYCOSYLTRANSFERASE"/>
    <property type="match status" value="1"/>
</dbReference>
<reference evidence="2 3" key="1">
    <citation type="journal article" date="2013" name="Front. Plant Sci.">
        <title>The Reference Genome of the Halophytic Plant Eutrema salsugineum.</title>
        <authorList>
            <person name="Yang R."/>
            <person name="Jarvis D.E."/>
            <person name="Chen H."/>
            <person name="Beilstein M.A."/>
            <person name="Grimwood J."/>
            <person name="Jenkins J."/>
            <person name="Shu S."/>
            <person name="Prochnik S."/>
            <person name="Xin M."/>
            <person name="Ma C."/>
            <person name="Schmutz J."/>
            <person name="Wing R.A."/>
            <person name="Mitchell-Olds T."/>
            <person name="Schumaker K.S."/>
            <person name="Wang X."/>
        </authorList>
    </citation>
    <scope>NUCLEOTIDE SEQUENCE [LARGE SCALE GENOMIC DNA]</scope>
</reference>
<dbReference type="KEGG" id="eus:EUTSA_v10026780mg"/>
<dbReference type="STRING" id="72664.V4MH16"/>
<name>V4MH16_EUTSA</name>
<dbReference type="Gramene" id="ESQ55864">
    <property type="protein sequence ID" value="ESQ55864"/>
    <property type="gene ID" value="EUTSA_v10026780mg"/>
</dbReference>
<organism evidence="2 3">
    <name type="scientific">Eutrema salsugineum</name>
    <name type="common">Saltwater cress</name>
    <name type="synonym">Sisymbrium salsugineum</name>
    <dbReference type="NCBI Taxonomy" id="72664"/>
    <lineage>
        <taxon>Eukaryota</taxon>
        <taxon>Viridiplantae</taxon>
        <taxon>Streptophyta</taxon>
        <taxon>Embryophyta</taxon>
        <taxon>Tracheophyta</taxon>
        <taxon>Spermatophyta</taxon>
        <taxon>Magnoliopsida</taxon>
        <taxon>eudicotyledons</taxon>
        <taxon>Gunneridae</taxon>
        <taxon>Pentapetalae</taxon>
        <taxon>rosids</taxon>
        <taxon>malvids</taxon>
        <taxon>Brassicales</taxon>
        <taxon>Brassicaceae</taxon>
        <taxon>Eutremeae</taxon>
        <taxon>Eutrema</taxon>
    </lineage>
</organism>
<evidence type="ECO:0000313" key="3">
    <source>
        <dbReference type="Proteomes" id="UP000030689"/>
    </source>
</evidence>
<dbReference type="PANTHER" id="PTHR46038">
    <property type="entry name" value="EXPRESSED PROTEIN-RELATED"/>
    <property type="match status" value="1"/>
</dbReference>
<feature type="domain" description="Nucleotide-diphospho-sugar transferase" evidence="1">
    <location>
        <begin position="55"/>
        <end position="255"/>
    </location>
</feature>
<accession>V4MH16</accession>
<dbReference type="Proteomes" id="UP000030689">
    <property type="component" value="Unassembled WGS sequence"/>
</dbReference>
<dbReference type="AlphaFoldDB" id="V4MH16"/>
<dbReference type="OMA" id="VAFYEHW"/>
<proteinExistence type="predicted"/>
<dbReference type="InterPro" id="IPR044821">
    <property type="entry name" value="At1g28695/At4g15970-like"/>
</dbReference>
<dbReference type="Pfam" id="PF03407">
    <property type="entry name" value="Nucleotid_trans"/>
    <property type="match status" value="1"/>
</dbReference>
<sequence>YESKDVRSLEDIMREAATEEKTVIITFLNRAWAEPNSIFDLFIESFHVGQGTKRLLRHLVVICLDEKAYSRCLKVYPHRCYFLKTAGVDFSGQKNYMTQDYLKMMWRRIEFLGSLLKLGYSFISTDMDIMWLRDPFPRLFSKGDFQVSCDSYNGNSMDKRNLVNTGFYFVQANQRTVKFYNYWYSSRSRFGGKKDQDVFNKIKHDRYITKKLGLTIRFLDTVYFRGFCQMRREMSKVITMHANCCFGLQNKIFDLRQVLEDWNAYISAAGTVDGRKMRWRSPDHCWGRVKKTKKTRV</sequence>
<protein>
    <recommendedName>
        <fullName evidence="1">Nucleotide-diphospho-sugar transferase domain-containing protein</fullName>
    </recommendedName>
</protein>
<dbReference type="InterPro" id="IPR005069">
    <property type="entry name" value="Nucl-diP-sugar_transferase"/>
</dbReference>
<evidence type="ECO:0000313" key="2">
    <source>
        <dbReference type="EMBL" id="ESQ55864.1"/>
    </source>
</evidence>
<feature type="non-terminal residue" evidence="2">
    <location>
        <position position="1"/>
    </location>
</feature>